<proteinExistence type="inferred from homology"/>
<dbReference type="GeneID" id="101890657"/>
<comment type="cofactor">
    <cofactor evidence="1">
        <name>Zn(2+)</name>
        <dbReference type="ChEBI" id="CHEBI:29105"/>
    </cofactor>
</comment>
<evidence type="ECO:0000256" key="7">
    <source>
        <dbReference type="ARBA" id="ARBA00022833"/>
    </source>
</evidence>
<feature type="chain" id="PRO_5045899857" evidence="9">
    <location>
        <begin position="21"/>
        <end position="686"/>
    </location>
</feature>
<dbReference type="Pfam" id="PF01431">
    <property type="entry name" value="Peptidase_M13"/>
    <property type="match status" value="1"/>
</dbReference>
<evidence type="ECO:0000259" key="10">
    <source>
        <dbReference type="Pfam" id="PF01431"/>
    </source>
</evidence>
<comment type="similarity">
    <text evidence="3">Belongs to the peptidase M13 family.</text>
</comment>
<dbReference type="GO" id="GO:0005886">
    <property type="term" value="C:plasma membrane"/>
    <property type="evidence" value="ECO:0007669"/>
    <property type="project" value="UniProtKB-SubCell"/>
</dbReference>
<evidence type="ECO:0000256" key="1">
    <source>
        <dbReference type="ARBA" id="ARBA00001947"/>
    </source>
</evidence>
<dbReference type="OrthoDB" id="5873741at2759"/>
<accession>A0A9J7CUR5</accession>
<gene>
    <name evidence="13" type="primary">LOC101890657</name>
</gene>
<keyword evidence="9" id="KW-0732">Signal</keyword>
<feature type="domain" description="Peptidase M13 C-terminal" evidence="10">
    <location>
        <begin position="480"/>
        <end position="684"/>
    </location>
</feature>
<evidence type="ECO:0000313" key="13">
    <source>
        <dbReference type="RefSeq" id="XP_005183444.4"/>
    </source>
</evidence>
<dbReference type="GO" id="GO:0004222">
    <property type="term" value="F:metalloendopeptidase activity"/>
    <property type="evidence" value="ECO:0007669"/>
    <property type="project" value="InterPro"/>
</dbReference>
<dbReference type="InterPro" id="IPR018497">
    <property type="entry name" value="Peptidase_M13_C"/>
</dbReference>
<evidence type="ECO:0000256" key="8">
    <source>
        <dbReference type="ARBA" id="ARBA00023049"/>
    </source>
</evidence>
<evidence type="ECO:0000259" key="11">
    <source>
        <dbReference type="Pfam" id="PF05649"/>
    </source>
</evidence>
<evidence type="ECO:0000256" key="3">
    <source>
        <dbReference type="ARBA" id="ARBA00007357"/>
    </source>
</evidence>
<dbReference type="GO" id="GO:0046872">
    <property type="term" value="F:metal ion binding"/>
    <property type="evidence" value="ECO:0007669"/>
    <property type="project" value="UniProtKB-KW"/>
</dbReference>
<dbReference type="CDD" id="cd08662">
    <property type="entry name" value="M13"/>
    <property type="match status" value="1"/>
</dbReference>
<protein>
    <submittedName>
        <fullName evidence="13">Neprilysin-4</fullName>
    </submittedName>
</protein>
<dbReference type="SUPFAM" id="SSF55486">
    <property type="entry name" value="Metalloproteases ('zincins'), catalytic domain"/>
    <property type="match status" value="1"/>
</dbReference>
<dbReference type="InterPro" id="IPR024079">
    <property type="entry name" value="MetalloPept_cat_dom_sf"/>
</dbReference>
<dbReference type="Pfam" id="PF05649">
    <property type="entry name" value="Peptidase_M13_N"/>
    <property type="match status" value="1"/>
</dbReference>
<evidence type="ECO:0000256" key="4">
    <source>
        <dbReference type="ARBA" id="ARBA00022670"/>
    </source>
</evidence>
<keyword evidence="4" id="KW-0645">Protease</keyword>
<dbReference type="Gene3D" id="3.40.390.10">
    <property type="entry name" value="Collagenase (Catalytic Domain)"/>
    <property type="match status" value="1"/>
</dbReference>
<evidence type="ECO:0000256" key="2">
    <source>
        <dbReference type="ARBA" id="ARBA00004401"/>
    </source>
</evidence>
<evidence type="ECO:0000313" key="12">
    <source>
        <dbReference type="Proteomes" id="UP001652621"/>
    </source>
</evidence>
<dbReference type="KEGG" id="mde:101890657"/>
<evidence type="ECO:0000256" key="6">
    <source>
        <dbReference type="ARBA" id="ARBA00022801"/>
    </source>
</evidence>
<dbReference type="PANTHER" id="PTHR11733">
    <property type="entry name" value="ZINC METALLOPROTEASE FAMILY M13 NEPRILYSIN-RELATED"/>
    <property type="match status" value="1"/>
</dbReference>
<dbReference type="PRINTS" id="PR00786">
    <property type="entry name" value="NEPRILYSIN"/>
</dbReference>
<dbReference type="InterPro" id="IPR000718">
    <property type="entry name" value="Peptidase_M13"/>
</dbReference>
<keyword evidence="6" id="KW-0378">Hydrolase</keyword>
<dbReference type="VEuPathDB" id="VectorBase:MDOMA2_015018"/>
<organism evidence="12 13">
    <name type="scientific">Musca domestica</name>
    <name type="common">House fly</name>
    <dbReference type="NCBI Taxonomy" id="7370"/>
    <lineage>
        <taxon>Eukaryota</taxon>
        <taxon>Metazoa</taxon>
        <taxon>Ecdysozoa</taxon>
        <taxon>Arthropoda</taxon>
        <taxon>Hexapoda</taxon>
        <taxon>Insecta</taxon>
        <taxon>Pterygota</taxon>
        <taxon>Neoptera</taxon>
        <taxon>Endopterygota</taxon>
        <taxon>Diptera</taxon>
        <taxon>Brachycera</taxon>
        <taxon>Muscomorpha</taxon>
        <taxon>Muscoidea</taxon>
        <taxon>Muscidae</taxon>
        <taxon>Musca</taxon>
    </lineage>
</organism>
<dbReference type="AlphaFoldDB" id="A0A9J7CUR5"/>
<dbReference type="PANTHER" id="PTHR11733:SF238">
    <property type="entry name" value="FI07649P-RELATED"/>
    <property type="match status" value="1"/>
</dbReference>
<dbReference type="Proteomes" id="UP001652621">
    <property type="component" value="Unplaced"/>
</dbReference>
<dbReference type="InterPro" id="IPR008753">
    <property type="entry name" value="Peptidase_M13_N"/>
</dbReference>
<dbReference type="PROSITE" id="PS51885">
    <property type="entry name" value="NEPRILYSIN"/>
    <property type="match status" value="1"/>
</dbReference>
<feature type="domain" description="Peptidase M13 N-terminal" evidence="11">
    <location>
        <begin position="53"/>
        <end position="422"/>
    </location>
</feature>
<keyword evidence="12" id="KW-1185">Reference proteome</keyword>
<reference evidence="13" key="1">
    <citation type="submission" date="2025-08" db="UniProtKB">
        <authorList>
            <consortium name="RefSeq"/>
        </authorList>
    </citation>
    <scope>IDENTIFICATION</scope>
    <source>
        <strain evidence="13">Aabys</strain>
        <tissue evidence="13">Whole body</tissue>
    </source>
</reference>
<comment type="subcellular location">
    <subcellularLocation>
        <location evidence="2">Cell membrane</location>
        <topology evidence="2">Single-pass type II membrane protein</topology>
    </subcellularLocation>
</comment>
<keyword evidence="7" id="KW-0862">Zinc</keyword>
<dbReference type="GO" id="GO:0016485">
    <property type="term" value="P:protein processing"/>
    <property type="evidence" value="ECO:0007669"/>
    <property type="project" value="TreeGrafter"/>
</dbReference>
<keyword evidence="5" id="KW-0479">Metal-binding</keyword>
<dbReference type="RefSeq" id="XP_005183444.4">
    <property type="nucleotide sequence ID" value="XM_005183387.4"/>
</dbReference>
<keyword evidence="8" id="KW-0482">Metalloprotease</keyword>
<feature type="signal peptide" evidence="9">
    <location>
        <begin position="1"/>
        <end position="20"/>
    </location>
</feature>
<evidence type="ECO:0000256" key="9">
    <source>
        <dbReference type="SAM" id="SignalP"/>
    </source>
</evidence>
<evidence type="ECO:0000256" key="5">
    <source>
        <dbReference type="ARBA" id="ARBA00022723"/>
    </source>
</evidence>
<dbReference type="InterPro" id="IPR042089">
    <property type="entry name" value="Peptidase_M13_dom_2"/>
</dbReference>
<dbReference type="Gene3D" id="1.10.1380.10">
    <property type="entry name" value="Neutral endopeptidase , domain2"/>
    <property type="match status" value="1"/>
</dbReference>
<sequence length="686" mass="80208">MFRFLIFCALLLVVPQQGWTLATGDLTPEHPPDVIRRAKSAEMFKYMNQSADPCEDFYQYACGNFAKHNPVTEDNPAIGIGEVLSEKMNVRVRGELETDYPTDTKAYTNVKNFFKSCLKIQHSLDEEYNEELREVVSAFGEMPLLVGDSWREEDFDWVKVLAQMIYKTGQELLFNVMVLPDFSDNTINRVIFGEPRLPMQNPEVYTGEAFADSRERIIEYSTYYLHNYFGVNESMATQIAWEILNFEISLAHGMDDPKAGHQPSEMFTLMDMDEMEQNYKNMGDLRQLIHDIMGSTDIDEVYVQVSYLDHVRDILKKTPKRIVANYLFFSYMADYMVEPKTEDNEVVEYCIEKTKSYFYKVMDNMVYRKYIPQNTERTLYQIWRELKTAFLDILYSPRLDWIRDDTKKEAVEKLKQMKLKILSYEHPKDVADVEKMDISDQHFVRNIDEIRRTRGEKARAKLNEPPKALQMGAEASTTPYYNPFENMVYMPVSFLQPYYAWSTEFPSAYNFAFLGFFVSHELVHGFDNSGRNFDAKGNARNWWDATTDQVFRERSKCFINQYKNLVYFGHHLPEMPSQAENIADGGGVRLAYEAYLSWYRKHAQDDERLALPDLSSYTHKQLFFVSYAQVWCSNYAEIYIANQLADTHTPNQLRDIGPLANFDEFAKAFNCPEGSYMNPSNKCMIY</sequence>
<name>A0A9J7CUR5_MUSDO</name>